<feature type="transmembrane region" description="Helical" evidence="1">
    <location>
        <begin position="37"/>
        <end position="57"/>
    </location>
</feature>
<comment type="caution">
    <text evidence="3">The sequence shown here is derived from an EMBL/GenBank/DDBJ whole genome shotgun (WGS) entry which is preliminary data.</text>
</comment>
<sequence>MTPARVAGWVLAAVAAVVVVVLLVPVGGGLYGVAQLVSFRAVLGAGALAVALLLAAVPWARRPMLPLVVVLAVGAVGQAGVLAWRSVPLPGTGATTAAATRSASGELVVLSFNTLDVVRAPVLADLVDAQDADVVVLPETSAGTAHDVAALLADRGRPMQVLTAPGDVPTIAGTALLVSPDVGRYADADPLPTRLGSLRAEPVDDGPVLVAAHPLAPIQRSAMRTWREETALVARTCAQTPGAIVAGDLNATLDHPGLRSLGPCVDAARAAGMGAHGTWPASAPTLLAAPIDHVLVDGRRWRVTSFDVLPPTGGSDHRPVVARHVAR</sequence>
<dbReference type="OrthoDB" id="2340043at2"/>
<proteinExistence type="predicted"/>
<dbReference type="SUPFAM" id="SSF56219">
    <property type="entry name" value="DNase I-like"/>
    <property type="match status" value="1"/>
</dbReference>
<keyword evidence="4" id="KW-1185">Reference proteome</keyword>
<keyword evidence="1" id="KW-1133">Transmembrane helix</keyword>
<evidence type="ECO:0000259" key="2">
    <source>
        <dbReference type="Pfam" id="PF03372"/>
    </source>
</evidence>
<organism evidence="3 4">
    <name type="scientific">Cellulomonas algicola</name>
    <dbReference type="NCBI Taxonomy" id="2071633"/>
    <lineage>
        <taxon>Bacteria</taxon>
        <taxon>Bacillati</taxon>
        <taxon>Actinomycetota</taxon>
        <taxon>Actinomycetes</taxon>
        <taxon>Micrococcales</taxon>
        <taxon>Cellulomonadaceae</taxon>
        <taxon>Cellulomonas</taxon>
    </lineage>
</organism>
<feature type="transmembrane region" description="Helical" evidence="1">
    <location>
        <begin position="7"/>
        <end position="31"/>
    </location>
</feature>
<dbReference type="RefSeq" id="WP_124344326.1">
    <property type="nucleotide sequence ID" value="NZ_BHYL01000347.1"/>
</dbReference>
<keyword evidence="1" id="KW-0472">Membrane</keyword>
<dbReference type="InterPro" id="IPR005135">
    <property type="entry name" value="Endo/exonuclease/phosphatase"/>
</dbReference>
<dbReference type="Pfam" id="PF03372">
    <property type="entry name" value="Exo_endo_phos"/>
    <property type="match status" value="1"/>
</dbReference>
<dbReference type="EMBL" id="BHYL01000347">
    <property type="protein sequence ID" value="GCD21797.1"/>
    <property type="molecule type" value="Genomic_DNA"/>
</dbReference>
<reference evidence="3 4" key="1">
    <citation type="submission" date="2018-11" db="EMBL/GenBank/DDBJ databases">
        <title>Draft genome sequence of Cellulomonas takizawaensis strain TKZ-21.</title>
        <authorList>
            <person name="Yamamura H."/>
            <person name="Hayashi T."/>
            <person name="Hamada M."/>
            <person name="Serisawa Y."/>
            <person name="Matsuyama K."/>
            <person name="Nakagawa Y."/>
            <person name="Otoguro M."/>
            <person name="Yanagida F."/>
            <person name="Hayakawa M."/>
        </authorList>
    </citation>
    <scope>NUCLEOTIDE SEQUENCE [LARGE SCALE GENOMIC DNA]</scope>
    <source>
        <strain evidence="3 4">TKZ-21</strain>
    </source>
</reference>
<keyword evidence="1" id="KW-0812">Transmembrane</keyword>
<accession>A0A401V4G6</accession>
<feature type="domain" description="Endonuclease/exonuclease/phosphatase" evidence="2">
    <location>
        <begin position="123"/>
        <end position="317"/>
    </location>
</feature>
<evidence type="ECO:0000313" key="3">
    <source>
        <dbReference type="EMBL" id="GCD21797.1"/>
    </source>
</evidence>
<name>A0A401V4G6_9CELL</name>
<dbReference type="GO" id="GO:0003824">
    <property type="term" value="F:catalytic activity"/>
    <property type="evidence" value="ECO:0007669"/>
    <property type="project" value="InterPro"/>
</dbReference>
<dbReference type="Proteomes" id="UP000288246">
    <property type="component" value="Unassembled WGS sequence"/>
</dbReference>
<evidence type="ECO:0000256" key="1">
    <source>
        <dbReference type="SAM" id="Phobius"/>
    </source>
</evidence>
<feature type="transmembrane region" description="Helical" evidence="1">
    <location>
        <begin position="64"/>
        <end position="84"/>
    </location>
</feature>
<evidence type="ECO:0000313" key="4">
    <source>
        <dbReference type="Proteomes" id="UP000288246"/>
    </source>
</evidence>
<gene>
    <name evidence="3" type="ORF">CTKZ_33590</name>
</gene>
<dbReference type="Gene3D" id="3.60.10.10">
    <property type="entry name" value="Endonuclease/exonuclease/phosphatase"/>
    <property type="match status" value="1"/>
</dbReference>
<protein>
    <recommendedName>
        <fullName evidence="2">Endonuclease/exonuclease/phosphatase domain-containing protein</fullName>
    </recommendedName>
</protein>
<dbReference type="InterPro" id="IPR036691">
    <property type="entry name" value="Endo/exonu/phosph_ase_sf"/>
</dbReference>
<dbReference type="AlphaFoldDB" id="A0A401V4G6"/>